<accession>A0A6V8H805</accession>
<dbReference type="Proteomes" id="UP000053095">
    <property type="component" value="Unassembled WGS sequence"/>
</dbReference>
<name>A0A6V8H805_TALPI</name>
<dbReference type="Gene3D" id="1.25.40.20">
    <property type="entry name" value="Ankyrin repeat-containing domain"/>
    <property type="match status" value="1"/>
</dbReference>
<keyword evidence="6" id="KW-1185">Reference proteome</keyword>
<dbReference type="PANTHER" id="PTHR10039">
    <property type="entry name" value="AMELOGENIN"/>
    <property type="match status" value="1"/>
</dbReference>
<keyword evidence="2" id="KW-0040">ANK repeat</keyword>
<evidence type="ECO:0000313" key="5">
    <source>
        <dbReference type="EMBL" id="GAM37042.1"/>
    </source>
</evidence>
<dbReference type="InterPro" id="IPR002110">
    <property type="entry name" value="Ankyrin_rpt"/>
</dbReference>
<dbReference type="InterPro" id="IPR036770">
    <property type="entry name" value="Ankyrin_rpt-contain_sf"/>
</dbReference>
<dbReference type="Gene3D" id="3.40.50.300">
    <property type="entry name" value="P-loop containing nucleotide triphosphate hydrolases"/>
    <property type="match status" value="1"/>
</dbReference>
<dbReference type="SUPFAM" id="SSF48403">
    <property type="entry name" value="Ankyrin repeat"/>
    <property type="match status" value="1"/>
</dbReference>
<dbReference type="EMBL" id="DF933818">
    <property type="protein sequence ID" value="GAM37042.1"/>
    <property type="molecule type" value="Genomic_DNA"/>
</dbReference>
<evidence type="ECO:0000259" key="4">
    <source>
        <dbReference type="Pfam" id="PF24883"/>
    </source>
</evidence>
<proteinExistence type="predicted"/>
<gene>
    <name evidence="5" type="ORF">TCE0_022f06619</name>
</gene>
<dbReference type="Pfam" id="PF24883">
    <property type="entry name" value="NPHP3_N"/>
    <property type="match status" value="1"/>
</dbReference>
<evidence type="ECO:0000256" key="2">
    <source>
        <dbReference type="PROSITE-ProRule" id="PRU00023"/>
    </source>
</evidence>
<feature type="compositionally biased region" description="Polar residues" evidence="3">
    <location>
        <begin position="14"/>
        <end position="26"/>
    </location>
</feature>
<protein>
    <recommendedName>
        <fullName evidence="4">Nephrocystin 3-like N-terminal domain-containing protein</fullName>
    </recommendedName>
</protein>
<organism evidence="5 6">
    <name type="scientific">Talaromyces pinophilus</name>
    <name type="common">Penicillium pinophilum</name>
    <dbReference type="NCBI Taxonomy" id="128442"/>
    <lineage>
        <taxon>Eukaryota</taxon>
        <taxon>Fungi</taxon>
        <taxon>Dikarya</taxon>
        <taxon>Ascomycota</taxon>
        <taxon>Pezizomycotina</taxon>
        <taxon>Eurotiomycetes</taxon>
        <taxon>Eurotiomycetidae</taxon>
        <taxon>Eurotiales</taxon>
        <taxon>Trichocomaceae</taxon>
        <taxon>Talaromyces</taxon>
        <taxon>Talaromyces sect. Talaromyces</taxon>
    </lineage>
</organism>
<feature type="region of interest" description="Disordered" evidence="3">
    <location>
        <begin position="1"/>
        <end position="26"/>
    </location>
</feature>
<keyword evidence="1" id="KW-0677">Repeat</keyword>
<dbReference type="AlphaFoldDB" id="A0A6V8H805"/>
<dbReference type="InterPro" id="IPR027417">
    <property type="entry name" value="P-loop_NTPase"/>
</dbReference>
<evidence type="ECO:0000313" key="6">
    <source>
        <dbReference type="Proteomes" id="UP000053095"/>
    </source>
</evidence>
<dbReference type="PANTHER" id="PTHR10039:SF16">
    <property type="entry name" value="GPI INOSITOL-DEACYLASE"/>
    <property type="match status" value="1"/>
</dbReference>
<reference evidence="6" key="1">
    <citation type="journal article" date="2015" name="Genome Announc.">
        <title>Draft genome sequence of Talaromyces cellulolyticus strain Y-94, a source of lignocellulosic biomass-degrading enzymes.</title>
        <authorList>
            <person name="Fujii T."/>
            <person name="Koike H."/>
            <person name="Sawayama S."/>
            <person name="Yano S."/>
            <person name="Inoue H."/>
        </authorList>
    </citation>
    <scope>NUCLEOTIDE SEQUENCE [LARGE SCALE GENOMIC DNA]</scope>
    <source>
        <strain evidence="6">Y-94</strain>
    </source>
</reference>
<dbReference type="InterPro" id="IPR056884">
    <property type="entry name" value="NPHP3-like_N"/>
</dbReference>
<comment type="caution">
    <text evidence="5">The sequence shown here is derived from an EMBL/GenBank/DDBJ whole genome shotgun (WGS) entry which is preliminary data.</text>
</comment>
<evidence type="ECO:0000256" key="1">
    <source>
        <dbReference type="ARBA" id="ARBA00022737"/>
    </source>
</evidence>
<dbReference type="PROSITE" id="PS50088">
    <property type="entry name" value="ANK_REPEAT"/>
    <property type="match status" value="1"/>
</dbReference>
<dbReference type="SUPFAM" id="SSF52540">
    <property type="entry name" value="P-loop containing nucleoside triphosphate hydrolases"/>
    <property type="match status" value="1"/>
</dbReference>
<feature type="compositionally biased region" description="Basic residues" evidence="3">
    <location>
        <begin position="1"/>
        <end position="13"/>
    </location>
</feature>
<feature type="domain" description="Nephrocystin 3-like N-terminal" evidence="4">
    <location>
        <begin position="301"/>
        <end position="457"/>
    </location>
</feature>
<sequence length="878" mass="100918">MGLSKLFKKKKPRSSNTSAVQNVQSTEQIPLPDIGPEQMGIVVANSTNPAFQEAWNQHWMGLDKTEWNDWSFKRVPAPLQLQKTIEDMDKLHRQETSSRRVADPMLRFLRAIETVMAGATIGIQAYPDVSSIVVGVIRVVINVAVKYLEYYEKLSRMLEELVDDIEVLDRYTRDNAKSPELHDTLVALYTNILAFCRHAHRVFRIQGQERGQSSFAVLAKVQWAPFEEEFGEIRSNLNRYTSKLGRLTAAITMNTALDIKEELKKTSSTHAQNERKEFLDWICRDKIEEIHNIVRGERLADTGSFIFKNKAYMTWVSEQSTRPLWIYGAAGTGKSVLAQDGDQNDHTVAYVYIKGEDTDLRSSPNRIVSMLIKQLCWKLETLPDETLDYYRQCRKDARLPVLNKLATMFVECVGSLNRAFVIIDGLDECEEKIRKPILDFVCATSQQSKAKFLITSRWEWDIERAFSRISSLLIPGITSDQNDIAKVVRHRVEKELRHFSSDTQEFIIQQLVEKSNGIFLWITFQLNDLSQVLESDIKTQLSLLPSDLQATYVQIFRGINNQPATSRRLAQRCFLWAFHTETLLSSDNFMDAVGLVNDHEKIKYDDSELTAVTKKLIRITNFGLLRVRPIHFSLKEFVVNSQSELPLDLRNMIPDTETANARMASECLRHLLADIPNDHFMGNIIPYCASHFDTHIRRLTTIPEEILQMLDRILLTGEQKLLKFLSWRWPIEIDGKFWPDFACVGNPQSIDPLFFLRSTRLYQIPTIQARYATIERIKTYPHDYLHVATIAGLEDVVSELIEQGVDPDRVDTEYFTPLQILCLDKAVFSQKIVMMLLKAGADPDKVTTGNQSAYKLAQDLKREEYLQILNKFKSANKD</sequence>
<feature type="repeat" description="ANK" evidence="2">
    <location>
        <begin position="785"/>
        <end position="812"/>
    </location>
</feature>
<evidence type="ECO:0000256" key="3">
    <source>
        <dbReference type="SAM" id="MobiDB-lite"/>
    </source>
</evidence>